<evidence type="ECO:0000256" key="10">
    <source>
        <dbReference type="SAM" id="MobiDB-lite"/>
    </source>
</evidence>
<evidence type="ECO:0000313" key="13">
    <source>
        <dbReference type="EMBL" id="PWN38266.1"/>
    </source>
</evidence>
<dbReference type="AlphaFoldDB" id="A0A316VL35"/>
<feature type="region of interest" description="Disordered" evidence="10">
    <location>
        <begin position="249"/>
        <end position="289"/>
    </location>
</feature>
<feature type="compositionally biased region" description="Polar residues" evidence="10">
    <location>
        <begin position="126"/>
        <end position="146"/>
    </location>
</feature>
<feature type="compositionally biased region" description="Low complexity" evidence="10">
    <location>
        <begin position="184"/>
        <end position="198"/>
    </location>
</feature>
<comment type="function">
    <text evidence="1">Golgi membrane protein involved in vesicular trafficking and spindle migration.</text>
</comment>
<accession>A0A316VL35</accession>
<dbReference type="PANTHER" id="PTHR47549:SF3">
    <property type="entry name" value="GOLGI APPARATUS MEMBRANE PROTEIN TVP38"/>
    <property type="match status" value="1"/>
</dbReference>
<reference evidence="13 14" key="1">
    <citation type="journal article" date="2018" name="Mol. Biol. Evol.">
        <title>Broad Genomic Sampling Reveals a Smut Pathogenic Ancestry of the Fungal Clade Ustilaginomycotina.</title>
        <authorList>
            <person name="Kijpornyongpan T."/>
            <person name="Mondo S.J."/>
            <person name="Barry K."/>
            <person name="Sandor L."/>
            <person name="Lee J."/>
            <person name="Lipzen A."/>
            <person name="Pangilinan J."/>
            <person name="LaButti K."/>
            <person name="Hainaut M."/>
            <person name="Henrissat B."/>
            <person name="Grigoriev I.V."/>
            <person name="Spatafora J.W."/>
            <person name="Aime M.C."/>
        </authorList>
    </citation>
    <scope>NUCLEOTIDE SEQUENCE [LARGE SCALE GENOMIC DNA]</scope>
    <source>
        <strain evidence="13 14">MCA 3882</strain>
    </source>
</reference>
<feature type="compositionally biased region" description="Basic and acidic residues" evidence="10">
    <location>
        <begin position="1006"/>
        <end position="1022"/>
    </location>
</feature>
<feature type="compositionally biased region" description="Low complexity" evidence="10">
    <location>
        <begin position="39"/>
        <end position="60"/>
    </location>
</feature>
<dbReference type="PANTHER" id="PTHR47549">
    <property type="entry name" value="GOLGI APPARATUS MEMBRANE PROTEIN TVP38-RELATED"/>
    <property type="match status" value="1"/>
</dbReference>
<keyword evidence="7 11" id="KW-1133">Transmembrane helix</keyword>
<dbReference type="InterPro" id="IPR051076">
    <property type="entry name" value="Golgi_membrane_TVP38/TMEM64"/>
</dbReference>
<dbReference type="InterPro" id="IPR032816">
    <property type="entry name" value="VTT_dom"/>
</dbReference>
<name>A0A316VL35_9BASI</name>
<evidence type="ECO:0000256" key="1">
    <source>
        <dbReference type="ARBA" id="ARBA00002978"/>
    </source>
</evidence>
<comment type="similarity">
    <text evidence="3">Belongs to the TVP38/TMEM64 family.</text>
</comment>
<dbReference type="RefSeq" id="XP_025358568.1">
    <property type="nucleotide sequence ID" value="XM_025502068.1"/>
</dbReference>
<evidence type="ECO:0000313" key="14">
    <source>
        <dbReference type="Proteomes" id="UP000245771"/>
    </source>
</evidence>
<evidence type="ECO:0000256" key="9">
    <source>
        <dbReference type="ARBA" id="ARBA00023136"/>
    </source>
</evidence>
<keyword evidence="6 11" id="KW-0812">Transmembrane</keyword>
<dbReference type="GO" id="GO:0016192">
    <property type="term" value="P:vesicle-mediated transport"/>
    <property type="evidence" value="ECO:0007669"/>
    <property type="project" value="TreeGrafter"/>
</dbReference>
<feature type="domain" description="VTT" evidence="12">
    <location>
        <begin position="560"/>
        <end position="674"/>
    </location>
</feature>
<dbReference type="Pfam" id="PF09335">
    <property type="entry name" value="VTT_dom"/>
    <property type="match status" value="1"/>
</dbReference>
<feature type="region of interest" description="Disordered" evidence="10">
    <location>
        <begin position="974"/>
        <end position="1035"/>
    </location>
</feature>
<dbReference type="EMBL" id="KZ819602">
    <property type="protein sequence ID" value="PWN38266.1"/>
    <property type="molecule type" value="Genomic_DNA"/>
</dbReference>
<dbReference type="GO" id="GO:0000139">
    <property type="term" value="C:Golgi membrane"/>
    <property type="evidence" value="ECO:0007669"/>
    <property type="project" value="UniProtKB-SubCell"/>
</dbReference>
<feature type="compositionally biased region" description="Low complexity" evidence="10">
    <location>
        <begin position="17"/>
        <end position="30"/>
    </location>
</feature>
<sequence length="1035" mass="111041">MPLSRQSSLKGNQPIASPTSSSFNTSSTSSQAGKAPIRTTSGTTTGVSISPNISSPTTINGKGAANSFDLAAPSPNPHGGVIGAGGRNTPQSASVFANSGNFIVNRPGSASAINRRRSEHIASPIDQHSSHQWPSNSPTYGQNQHVHHPQSATISHYHPYQNVFEEEGITFEDDEQDKGHGASRRASASFAANNSGGRWTPTILSNMLRKAEGRFSPVSTFTNHNAAASTASSSHKSAQPISPRFKMVTSEPEEMAQEDEEVAYDTNDQPALGGRKTPARYRPQTESGPKLGLVIEQPSQEASNVVMNTVSGSGYGGRSASRNHSKANGAYTPSSPATRQMHPLSHAHKMSTASSTSASSHSIKMQSPQMMSHSRHASLHKNPLQSSPNIGPSSGSGANASPLIVPQARRGAINLRHANRRGKSGGGGKRRNRVTSHSVPIHIQVVRILKLVFWALLHPLGACKSFSSFITTTMHDIDKAFRDPRTGNRVWRPAWLGAYVPLLIWLAVSLSSTFTVLVWHTEVFQGLDRLSLYLQSLGLTGRLILGFLIFITTFPPLPLYSTLIILCGFSFGLIQGFIISYIAALSGAIVVFVMSRSFLKGWMVGLLNQSGGLKKVVRAIEKRPKLLFLVRLAPYPYNLMNTLLASSPTLTLKTYTMCTALALPKLLVHCGLGTTIKNFAAYNGAASSPGTNAKGEPLIGDDHANTDQAKASETAELIKHIFGLVGVVLCVGIFLYLFSVARKAVDEELDEDELAADEYELMATDEESADGLEEDELNIANAGFDSSRNVSSDGSREDVSGSQRNSSQSFVRSNGVQFAGRNSNSDATLVNGGGMLNVMKHKAHESTEGATPLFIAPSSNVDGGVHGDGSGNTAKDGGFFGAWGYTPSSRPMTASQSNNSVGNTFVSKRYMDSQTSLVESIAEMEKHANAMSDFEGDHDIYGTANDQRHDISIEFSPPPIKTKHVNTVAQQSVIGNDDELDGERERQSLLNVDRERASRRSQMGYEEDHFGGVQGHEVDDSRAITPRTTSKASVN</sequence>
<dbReference type="OrthoDB" id="166803at2759"/>
<feature type="region of interest" description="Disordered" evidence="10">
    <location>
        <begin position="124"/>
        <end position="146"/>
    </location>
</feature>
<protein>
    <recommendedName>
        <fullName evidence="4">Golgi apparatus membrane protein TVP38</fullName>
    </recommendedName>
    <alternativeName>
        <fullName evidence="5">Golgi apparatus membrane protein tvp38</fullName>
    </alternativeName>
</protein>
<evidence type="ECO:0000256" key="5">
    <source>
        <dbReference type="ARBA" id="ARBA00020673"/>
    </source>
</evidence>
<keyword evidence="8" id="KW-0333">Golgi apparatus</keyword>
<keyword evidence="9 11" id="KW-0472">Membrane</keyword>
<dbReference type="InParanoid" id="A0A316VL35"/>
<dbReference type="STRING" id="1280837.A0A316VL35"/>
<feature type="compositionally biased region" description="Polar residues" evidence="10">
    <location>
        <begin position="784"/>
        <end position="793"/>
    </location>
</feature>
<comment type="subcellular location">
    <subcellularLocation>
        <location evidence="2">Golgi apparatus membrane</location>
        <topology evidence="2">Multi-pass membrane protein</topology>
    </subcellularLocation>
</comment>
<feature type="compositionally biased region" description="Polar residues" evidence="10">
    <location>
        <begin position="800"/>
        <end position="825"/>
    </location>
</feature>
<evidence type="ECO:0000256" key="3">
    <source>
        <dbReference type="ARBA" id="ARBA00008640"/>
    </source>
</evidence>
<evidence type="ECO:0000256" key="8">
    <source>
        <dbReference type="ARBA" id="ARBA00023034"/>
    </source>
</evidence>
<feature type="transmembrane region" description="Helical" evidence="11">
    <location>
        <begin position="717"/>
        <end position="738"/>
    </location>
</feature>
<gene>
    <name evidence="13" type="ORF">FA14DRAFT_24684</name>
</gene>
<evidence type="ECO:0000256" key="11">
    <source>
        <dbReference type="SAM" id="Phobius"/>
    </source>
</evidence>
<feature type="compositionally biased region" description="Acidic residues" evidence="10">
    <location>
        <begin position="251"/>
        <end position="263"/>
    </location>
</feature>
<feature type="region of interest" description="Disordered" evidence="10">
    <location>
        <begin position="173"/>
        <end position="200"/>
    </location>
</feature>
<dbReference type="Proteomes" id="UP000245771">
    <property type="component" value="Unassembled WGS sequence"/>
</dbReference>
<feature type="region of interest" description="Disordered" evidence="10">
    <location>
        <begin position="1"/>
        <end position="87"/>
    </location>
</feature>
<feature type="compositionally biased region" description="Low complexity" evidence="10">
    <location>
        <begin position="350"/>
        <end position="362"/>
    </location>
</feature>
<feature type="compositionally biased region" description="Polar residues" evidence="10">
    <location>
        <begin position="363"/>
        <end position="372"/>
    </location>
</feature>
<dbReference type="GeneID" id="37023849"/>
<feature type="compositionally biased region" description="Polar residues" evidence="10">
    <location>
        <begin position="1"/>
        <end position="16"/>
    </location>
</feature>
<feature type="compositionally biased region" description="Low complexity" evidence="10">
    <location>
        <begin position="386"/>
        <end position="402"/>
    </location>
</feature>
<evidence type="ECO:0000259" key="12">
    <source>
        <dbReference type="Pfam" id="PF09335"/>
    </source>
</evidence>
<feature type="compositionally biased region" description="Basic residues" evidence="10">
    <location>
        <begin position="417"/>
        <end position="433"/>
    </location>
</feature>
<feature type="compositionally biased region" description="Basic and acidic residues" evidence="10">
    <location>
        <begin position="983"/>
        <end position="998"/>
    </location>
</feature>
<proteinExistence type="inferred from homology"/>
<feature type="transmembrane region" description="Helical" evidence="11">
    <location>
        <begin position="498"/>
        <end position="520"/>
    </location>
</feature>
<feature type="region of interest" description="Disordered" evidence="10">
    <location>
        <begin position="781"/>
        <end position="825"/>
    </location>
</feature>
<organism evidence="13 14">
    <name type="scientific">Meira miltonrushii</name>
    <dbReference type="NCBI Taxonomy" id="1280837"/>
    <lineage>
        <taxon>Eukaryota</taxon>
        <taxon>Fungi</taxon>
        <taxon>Dikarya</taxon>
        <taxon>Basidiomycota</taxon>
        <taxon>Ustilaginomycotina</taxon>
        <taxon>Exobasidiomycetes</taxon>
        <taxon>Exobasidiales</taxon>
        <taxon>Brachybasidiaceae</taxon>
        <taxon>Meira</taxon>
    </lineage>
</organism>
<evidence type="ECO:0000256" key="2">
    <source>
        <dbReference type="ARBA" id="ARBA00004653"/>
    </source>
</evidence>
<evidence type="ECO:0000256" key="4">
    <source>
        <dbReference type="ARBA" id="ARBA00013533"/>
    </source>
</evidence>
<feature type="region of interest" description="Disordered" evidence="10">
    <location>
        <begin position="309"/>
        <end position="433"/>
    </location>
</feature>
<feature type="compositionally biased region" description="Polar residues" evidence="10">
    <location>
        <begin position="1026"/>
        <end position="1035"/>
    </location>
</feature>
<evidence type="ECO:0000256" key="6">
    <source>
        <dbReference type="ARBA" id="ARBA00022692"/>
    </source>
</evidence>
<dbReference type="GO" id="GO:0000022">
    <property type="term" value="P:mitotic spindle elongation"/>
    <property type="evidence" value="ECO:0007669"/>
    <property type="project" value="TreeGrafter"/>
</dbReference>
<keyword evidence="14" id="KW-1185">Reference proteome</keyword>
<evidence type="ECO:0000256" key="7">
    <source>
        <dbReference type="ARBA" id="ARBA00022989"/>
    </source>
</evidence>
<feature type="transmembrane region" description="Helical" evidence="11">
    <location>
        <begin position="560"/>
        <end position="593"/>
    </location>
</feature>